<dbReference type="EMBL" id="CBDS010000033">
    <property type="protein sequence ID" value="CDB45420.1"/>
    <property type="molecule type" value="Genomic_DNA"/>
</dbReference>
<accession>A0A3G9GZR4</accession>
<organism evidence="1">
    <name type="scientific">Phascolarctobacterium faecium</name>
    <dbReference type="NCBI Taxonomy" id="33025"/>
    <lineage>
        <taxon>Bacteria</taxon>
        <taxon>Bacillati</taxon>
        <taxon>Bacillota</taxon>
        <taxon>Negativicutes</taxon>
        <taxon>Acidaminococcales</taxon>
        <taxon>Acidaminococcaceae</taxon>
        <taxon>Phascolarctobacterium</taxon>
    </lineage>
</organism>
<dbReference type="EMBL" id="WNBW01000009">
    <property type="protein sequence ID" value="MTU04601.1"/>
    <property type="molecule type" value="Genomic_DNA"/>
</dbReference>
<evidence type="ECO:0000313" key="2">
    <source>
        <dbReference type="EMBL" id="MTT76606.1"/>
    </source>
</evidence>
<evidence type="ECO:0000313" key="4">
    <source>
        <dbReference type="Proteomes" id="UP000443070"/>
    </source>
</evidence>
<reference evidence="1" key="1">
    <citation type="submission" date="2012-11" db="EMBL/GenBank/DDBJ databases">
        <title>Dependencies among metagenomic species, viruses, plasmids and units of genetic variation.</title>
        <authorList>
            <person name="Nielsen H.B."/>
            <person name="Almeida M."/>
            <person name="Juncker A.S."/>
            <person name="Rasmussen S."/>
            <person name="Li J."/>
            <person name="Sunagawa S."/>
            <person name="Plichta D."/>
            <person name="Gautier L."/>
            <person name="Le Chatelier E."/>
            <person name="Peletier E."/>
            <person name="Bonde I."/>
            <person name="Nielsen T."/>
            <person name="Manichanh C."/>
            <person name="Arumugam M."/>
            <person name="Batto J."/>
            <person name="Santos M.B.Q.D."/>
            <person name="Blom N."/>
            <person name="Borruel N."/>
            <person name="Burgdorf K.S."/>
            <person name="Boumezbeur F."/>
            <person name="Casellas F."/>
            <person name="Dore J."/>
            <person name="Guarner F."/>
            <person name="Hansen T."/>
            <person name="Hildebrand F."/>
            <person name="Kaas R.S."/>
            <person name="Kennedy S."/>
            <person name="Kristiansen K."/>
            <person name="Kultima J.R."/>
            <person name="Leonard P."/>
            <person name="Levenez F."/>
            <person name="Lund O."/>
            <person name="Moumen B."/>
            <person name="Le Paslier D."/>
            <person name="Pons N."/>
            <person name="Pedersen O."/>
            <person name="Prifti E."/>
            <person name="Qin J."/>
            <person name="Raes J."/>
            <person name="Tap J."/>
            <person name="Tims S."/>
            <person name="Ussery D.W."/>
            <person name="Yamada T."/>
            <person name="MetaHit consortium"/>
            <person name="Renault P."/>
            <person name="Sicheritz-Ponten T."/>
            <person name="Bork P."/>
            <person name="Wang J."/>
            <person name="Brunak S."/>
            <person name="Ehrlich S.D."/>
        </authorList>
    </citation>
    <scope>NUCLEOTIDE SEQUENCE [LARGE SCALE GENOMIC DNA]</scope>
</reference>
<dbReference type="GeneID" id="49407730"/>
<evidence type="ECO:0000313" key="3">
    <source>
        <dbReference type="EMBL" id="MTU04601.1"/>
    </source>
</evidence>
<dbReference type="EMBL" id="WNBM01000009">
    <property type="protein sequence ID" value="MTT76606.1"/>
    <property type="molecule type" value="Genomic_DNA"/>
</dbReference>
<gene>
    <name evidence="1" type="ORF">BN533_00548</name>
    <name evidence="2" type="ORF">GMD11_10065</name>
    <name evidence="3" type="ORF">GMD18_09340</name>
</gene>
<dbReference type="OrthoDB" id="9931040at2"/>
<dbReference type="Proteomes" id="UP000484547">
    <property type="component" value="Unassembled WGS sequence"/>
</dbReference>
<evidence type="ECO:0000313" key="5">
    <source>
        <dbReference type="Proteomes" id="UP000484547"/>
    </source>
</evidence>
<name>A0A3G9GZR4_9FIRM</name>
<accession>R6I7U7</accession>
<reference evidence="4 5" key="2">
    <citation type="journal article" date="2019" name="Nat. Med.">
        <title>A library of human gut bacterial isolates paired with longitudinal multiomics data enables mechanistic microbiome research.</title>
        <authorList>
            <person name="Poyet M."/>
            <person name="Groussin M."/>
            <person name="Gibbons S.M."/>
            <person name="Avila-Pacheco J."/>
            <person name="Jiang X."/>
            <person name="Kearney S.M."/>
            <person name="Perrotta A.R."/>
            <person name="Berdy B."/>
            <person name="Zhao S."/>
            <person name="Lieberman T.D."/>
            <person name="Swanson P.K."/>
            <person name="Smith M."/>
            <person name="Roesemann S."/>
            <person name="Alexander J.E."/>
            <person name="Rich S.A."/>
            <person name="Livny J."/>
            <person name="Vlamakis H."/>
            <person name="Clish C."/>
            <person name="Bullock K."/>
            <person name="Deik A."/>
            <person name="Scott J."/>
            <person name="Pierce K.A."/>
            <person name="Xavier R.J."/>
            <person name="Alm E.J."/>
        </authorList>
    </citation>
    <scope>NUCLEOTIDE SEQUENCE [LARGE SCALE GENOMIC DNA]</scope>
    <source>
        <strain evidence="2 5">BIOML-A13</strain>
        <strain evidence="3 4">BIOML-A3</strain>
    </source>
</reference>
<sequence length="106" mass="12062">MAGLAKEFEQLGCWESATEEENIVIYGMDFEDEKVFIVFTDDMGKTPVDAKASLVAACYSEDDCFYWGKELENFAAWQHMCNEYKPGSSALLHALEVYELPKNKTK</sequence>
<comment type="caution">
    <text evidence="1">The sequence shown here is derived from an EMBL/GenBank/DDBJ whole genome shotgun (WGS) entry which is preliminary data.</text>
</comment>
<keyword evidence="4" id="KW-1185">Reference proteome</keyword>
<dbReference type="RefSeq" id="WP_021717451.1">
    <property type="nucleotide sequence ID" value="NZ_AP019004.1"/>
</dbReference>
<dbReference type="Proteomes" id="UP000443070">
    <property type="component" value="Unassembled WGS sequence"/>
</dbReference>
<proteinExistence type="predicted"/>
<dbReference type="AlphaFoldDB" id="A0A3G9GZR4"/>
<protein>
    <submittedName>
        <fullName evidence="1">Uncharacterized protein</fullName>
    </submittedName>
</protein>
<evidence type="ECO:0000313" key="1">
    <source>
        <dbReference type="EMBL" id="CDB45420.1"/>
    </source>
</evidence>